<comment type="function">
    <text evidence="6 9">Nucleoside triphosphate pyrophosphatase that hydrolyzes 7-methyl-GTP (m(7)GTP). May have a dual role in cell division arrest and in preventing the incorporation of modified nucleotides into cellular nucleic acids.</text>
</comment>
<dbReference type="InterPro" id="IPR029001">
    <property type="entry name" value="ITPase-like_fam"/>
</dbReference>
<evidence type="ECO:0000256" key="7">
    <source>
        <dbReference type="ARBA" id="ARBA00060749"/>
    </source>
</evidence>
<feature type="site" description="Important for substrate specificity" evidence="9">
    <location>
        <position position="151"/>
    </location>
</feature>
<evidence type="ECO:0000256" key="5">
    <source>
        <dbReference type="ARBA" id="ARBA00050213"/>
    </source>
</evidence>
<evidence type="ECO:0000256" key="6">
    <source>
        <dbReference type="ARBA" id="ARBA00053369"/>
    </source>
</evidence>
<feature type="site" description="Important for substrate specificity" evidence="9">
    <location>
        <position position="11"/>
    </location>
</feature>
<evidence type="ECO:0000256" key="9">
    <source>
        <dbReference type="HAMAP-Rule" id="MF_00528"/>
    </source>
</evidence>
<dbReference type="InterPro" id="IPR003697">
    <property type="entry name" value="Maf-like"/>
</dbReference>
<evidence type="ECO:0000313" key="11">
    <source>
        <dbReference type="Proteomes" id="UP000289784"/>
    </source>
</evidence>
<dbReference type="CDD" id="cd00555">
    <property type="entry name" value="Maf"/>
    <property type="match status" value="1"/>
</dbReference>
<dbReference type="RefSeq" id="WP_129472377.1">
    <property type="nucleotide sequence ID" value="NZ_SAWZ01000011.1"/>
</dbReference>
<protein>
    <recommendedName>
        <fullName evidence="8 9">7-methyl-GTP pyrophosphatase</fullName>
        <shortName evidence="9">m(7)GTP pyrophosphatase</shortName>
        <ecNumber evidence="9">3.6.1.-</ecNumber>
    </recommendedName>
</protein>
<dbReference type="GO" id="GO:0009117">
    <property type="term" value="P:nucleotide metabolic process"/>
    <property type="evidence" value="ECO:0007669"/>
    <property type="project" value="UniProtKB-KW"/>
</dbReference>
<evidence type="ECO:0000256" key="8">
    <source>
        <dbReference type="ARBA" id="ARBA00068163"/>
    </source>
</evidence>
<dbReference type="PANTHER" id="PTHR43213:SF10">
    <property type="entry name" value="7-METHYL-GTP PYROPHOSPHATASE"/>
    <property type="match status" value="1"/>
</dbReference>
<keyword evidence="4 9" id="KW-0546">Nucleotide metabolism</keyword>
<comment type="subcellular location">
    <subcellularLocation>
        <location evidence="1 9">Cytoplasm</location>
    </subcellularLocation>
</comment>
<keyword evidence="2 9" id="KW-0963">Cytoplasm</keyword>
<evidence type="ECO:0000256" key="3">
    <source>
        <dbReference type="ARBA" id="ARBA00022801"/>
    </source>
</evidence>
<dbReference type="PIRSF" id="PIRSF006305">
    <property type="entry name" value="Maf"/>
    <property type="match status" value="1"/>
</dbReference>
<dbReference type="SUPFAM" id="SSF52972">
    <property type="entry name" value="ITPase-like"/>
    <property type="match status" value="1"/>
</dbReference>
<comment type="caution">
    <text evidence="10">The sequence shown here is derived from an EMBL/GenBank/DDBJ whole genome shotgun (WGS) entry which is preliminary data.</text>
</comment>
<reference evidence="10 11" key="1">
    <citation type="submission" date="2019-01" db="EMBL/GenBank/DDBJ databases">
        <title>Pseudoxanthomonas composti sp. nov., isolated from compost.</title>
        <authorList>
            <person name="Yang G."/>
        </authorList>
    </citation>
    <scope>NUCLEOTIDE SEQUENCE [LARGE SCALE GENOMIC DNA]</scope>
    <source>
        <strain evidence="10 11">GSS15</strain>
    </source>
</reference>
<organism evidence="10 11">
    <name type="scientific">Pseudoxanthomonas composti</name>
    <dbReference type="NCBI Taxonomy" id="2137479"/>
    <lineage>
        <taxon>Bacteria</taxon>
        <taxon>Pseudomonadati</taxon>
        <taxon>Pseudomonadota</taxon>
        <taxon>Gammaproteobacteria</taxon>
        <taxon>Lysobacterales</taxon>
        <taxon>Lysobacteraceae</taxon>
        <taxon>Pseudoxanthomonas</taxon>
    </lineage>
</organism>
<gene>
    <name evidence="10" type="ORF">EPA99_16665</name>
</gene>
<dbReference type="PANTHER" id="PTHR43213">
    <property type="entry name" value="BIFUNCTIONAL DTTP/UTP PYROPHOSPHATASE/METHYLTRANSFERASE PROTEIN-RELATED"/>
    <property type="match status" value="1"/>
</dbReference>
<dbReference type="Gene3D" id="3.90.950.10">
    <property type="match status" value="1"/>
</dbReference>
<evidence type="ECO:0000256" key="1">
    <source>
        <dbReference type="ARBA" id="ARBA00004496"/>
    </source>
</evidence>
<comment type="cofactor">
    <cofactor evidence="9">
        <name>a divalent metal cation</name>
        <dbReference type="ChEBI" id="CHEBI:60240"/>
    </cofactor>
</comment>
<comment type="catalytic activity">
    <reaction evidence="5 9">
        <text>N(7)-methyl-GTP + H2O = N(7)-methyl-GMP + diphosphate + H(+)</text>
        <dbReference type="Rhea" id="RHEA:58744"/>
        <dbReference type="ChEBI" id="CHEBI:15377"/>
        <dbReference type="ChEBI" id="CHEBI:15378"/>
        <dbReference type="ChEBI" id="CHEBI:33019"/>
        <dbReference type="ChEBI" id="CHEBI:58285"/>
        <dbReference type="ChEBI" id="CHEBI:87133"/>
    </reaction>
</comment>
<accession>A0A4Q1JRT4</accession>
<name>A0A4Q1JRT4_9GAMM</name>
<keyword evidence="11" id="KW-1185">Reference proteome</keyword>
<dbReference type="FunFam" id="3.90.950.10:FF:000005">
    <property type="entry name" value="7-methyl-GTP pyrophosphatase"/>
    <property type="match status" value="1"/>
</dbReference>
<keyword evidence="3 9" id="KW-0378">Hydrolase</keyword>
<dbReference type="Pfam" id="PF02545">
    <property type="entry name" value="Maf"/>
    <property type="match status" value="1"/>
</dbReference>
<feature type="active site" description="Proton acceptor" evidence="9">
    <location>
        <position position="68"/>
    </location>
</feature>
<dbReference type="NCBIfam" id="TIGR00172">
    <property type="entry name" value="maf"/>
    <property type="match status" value="1"/>
</dbReference>
<comment type="caution">
    <text evidence="9">Lacks conserved residue(s) required for the propagation of feature annotation.</text>
</comment>
<comment type="similarity">
    <text evidence="7 9">Belongs to the Maf family. YceF subfamily.</text>
</comment>
<dbReference type="EMBL" id="SAWZ01000011">
    <property type="protein sequence ID" value="RXR00915.1"/>
    <property type="molecule type" value="Genomic_DNA"/>
</dbReference>
<evidence type="ECO:0000256" key="4">
    <source>
        <dbReference type="ARBA" id="ARBA00023080"/>
    </source>
</evidence>
<sequence>MQLILASTSAYRRELLSRLRLPFETASIAVDETPREGELPADLALRLAQDKARAGLALHPQACVIGSDQVADLAGQPLGKPGSRQAALQQLQRMSGQAVHFHTAVAVASAEGLLRLSDRTTVRFRPLGEAEIVRYIDQESPLDCAGSFKCEGLGISLFDAIETSDPTALVGLPLIGLSRLLRQAGFQLP</sequence>
<dbReference type="OrthoDB" id="9813694at2"/>
<dbReference type="EC" id="3.6.1.-" evidence="9"/>
<evidence type="ECO:0000256" key="2">
    <source>
        <dbReference type="ARBA" id="ARBA00022490"/>
    </source>
</evidence>
<dbReference type="GO" id="GO:0047429">
    <property type="term" value="F:nucleoside triphosphate diphosphatase activity"/>
    <property type="evidence" value="ECO:0007669"/>
    <property type="project" value="InterPro"/>
</dbReference>
<dbReference type="HAMAP" id="MF_00528">
    <property type="entry name" value="Maf"/>
    <property type="match status" value="1"/>
</dbReference>
<proteinExistence type="inferred from homology"/>
<dbReference type="Proteomes" id="UP000289784">
    <property type="component" value="Unassembled WGS sequence"/>
</dbReference>
<feature type="site" description="Important for substrate specificity" evidence="9">
    <location>
        <position position="69"/>
    </location>
</feature>
<dbReference type="GO" id="GO:0005737">
    <property type="term" value="C:cytoplasm"/>
    <property type="evidence" value="ECO:0007669"/>
    <property type="project" value="UniProtKB-SubCell"/>
</dbReference>
<dbReference type="AlphaFoldDB" id="A0A4Q1JRT4"/>
<evidence type="ECO:0000313" key="10">
    <source>
        <dbReference type="EMBL" id="RXR00915.1"/>
    </source>
</evidence>